<keyword evidence="2" id="KW-0479">Metal-binding</keyword>
<name>A0A1S3I111_LINAN</name>
<dbReference type="Proteomes" id="UP000085678">
    <property type="component" value="Unplaced"/>
</dbReference>
<dbReference type="OrthoDB" id="9977309at2759"/>
<dbReference type="InterPro" id="IPR044897">
    <property type="entry name" value="INPP1_dom_1"/>
</dbReference>
<evidence type="ECO:0000313" key="4">
    <source>
        <dbReference type="Proteomes" id="UP000085678"/>
    </source>
</evidence>
<dbReference type="AlphaFoldDB" id="A0A1S3I111"/>
<dbReference type="KEGG" id="lak:106160005"/>
<dbReference type="STRING" id="7574.A0A1S3I111"/>
<keyword evidence="2" id="KW-0460">Magnesium</keyword>
<dbReference type="Gene3D" id="4.10.460.10">
    <property type="entry name" value="Inositol Polyphosphate 1-phosphatase, domain 1"/>
    <property type="match status" value="1"/>
</dbReference>
<keyword evidence="4" id="KW-1185">Reference proteome</keyword>
<feature type="region of interest" description="Disordered" evidence="3">
    <location>
        <begin position="265"/>
        <end position="287"/>
    </location>
</feature>
<dbReference type="RefSeq" id="XP_013391950.1">
    <property type="nucleotide sequence ID" value="XM_013536496.1"/>
</dbReference>
<evidence type="ECO:0000313" key="5">
    <source>
        <dbReference type="RefSeq" id="XP_013391950.1"/>
    </source>
</evidence>
<feature type="binding site" evidence="2">
    <location>
        <position position="156"/>
    </location>
    <ligand>
        <name>Mg(2+)</name>
        <dbReference type="ChEBI" id="CHEBI:18420"/>
        <label>1</label>
        <note>catalytic</note>
    </ligand>
</feature>
<comment type="similarity">
    <text evidence="1">Belongs to the inositol monophosphatase superfamily.</text>
</comment>
<feature type="binding site" evidence="2">
    <location>
        <position position="338"/>
    </location>
    <ligand>
        <name>Mg(2+)</name>
        <dbReference type="ChEBI" id="CHEBI:18420"/>
        <label>1</label>
        <note>catalytic</note>
    </ligand>
</feature>
<dbReference type="Gene3D" id="3.30.540.10">
    <property type="entry name" value="Fructose-1,6-Bisphosphatase, subunit A, domain 1"/>
    <property type="match status" value="1"/>
</dbReference>
<evidence type="ECO:0000256" key="1">
    <source>
        <dbReference type="ARBA" id="ARBA00009759"/>
    </source>
</evidence>
<sequence length="420" mass="46442">MKISDLTHALIRASEKGARIARAIRAEEELFSLLIEEKPEIIEHNKVKQDFKTLADVLIQETIKHDLAKQFPGLEKFVYGEEESEFTNTNGETIHVRVCDTEEETCSLLAKVLEGNTKAPQLLAKVVHEDVTLPDIEKISAVTEQLSLDSVGIWIDPIDATAQYIAGIEDECPVQGLYSNGLQCVTVLIGVYDRESGIPIIGVMNQAFSTRDTSTKRWQSRFIWGISYKSININSLEISETGSASHPAEQSGDLDETSSAQSKKVKMSHLARSNASQEESDIPAKIISSPGENPEILSKFSAKFQVVHAWGAGNKSLSILDNITVAYFNSGSAIYRWDTCCGHAILRTLGGAVLDFHKAWEVVKSCKDAGQLEDELQKTELTYHFKNVQKELGAKQWANCGGILAYRDIKYVSDILSCLC</sequence>
<dbReference type="GO" id="GO:0004441">
    <property type="term" value="F:inositol-1,4-bisphosphate 1-phosphatase activity"/>
    <property type="evidence" value="ECO:0007669"/>
    <property type="project" value="TreeGrafter"/>
</dbReference>
<dbReference type="GeneID" id="106160005"/>
<accession>A0A1S3I111</accession>
<proteinExistence type="inferred from homology"/>
<dbReference type="GO" id="GO:0046872">
    <property type="term" value="F:metal ion binding"/>
    <property type="evidence" value="ECO:0007669"/>
    <property type="project" value="UniProtKB-KW"/>
</dbReference>
<protein>
    <submittedName>
        <fullName evidence="5">Inositol polyphosphate 1-phosphatase</fullName>
    </submittedName>
</protein>
<dbReference type="Gene3D" id="3.40.190.80">
    <property type="match status" value="1"/>
</dbReference>
<organism evidence="4 5">
    <name type="scientific">Lingula anatina</name>
    <name type="common">Brachiopod</name>
    <name type="synonym">Lingula unguis</name>
    <dbReference type="NCBI Taxonomy" id="7574"/>
    <lineage>
        <taxon>Eukaryota</taxon>
        <taxon>Metazoa</taxon>
        <taxon>Spiralia</taxon>
        <taxon>Lophotrochozoa</taxon>
        <taxon>Brachiopoda</taxon>
        <taxon>Linguliformea</taxon>
        <taxon>Lingulata</taxon>
        <taxon>Lingulida</taxon>
        <taxon>Linguloidea</taxon>
        <taxon>Lingulidae</taxon>
        <taxon>Lingula</taxon>
    </lineage>
</organism>
<dbReference type="PANTHER" id="PTHR43028">
    <property type="entry name" value="3'(2'),5'-BISPHOSPHATE NUCLEOTIDASE 1"/>
    <property type="match status" value="1"/>
</dbReference>
<evidence type="ECO:0000256" key="2">
    <source>
        <dbReference type="PIRSR" id="PIRSR600760-2"/>
    </source>
</evidence>
<dbReference type="FunFam" id="4.10.460.10:FF:000001">
    <property type="entry name" value="Inositol polyphosphate 1-phosphatase"/>
    <property type="match status" value="1"/>
</dbReference>
<dbReference type="FunCoup" id="A0A1S3I111">
    <property type="interactions" value="141"/>
</dbReference>
<evidence type="ECO:0000256" key="3">
    <source>
        <dbReference type="SAM" id="MobiDB-lite"/>
    </source>
</evidence>
<dbReference type="Pfam" id="PF00459">
    <property type="entry name" value="Inositol_P"/>
    <property type="match status" value="1"/>
</dbReference>
<comment type="cofactor">
    <cofactor evidence="2">
        <name>Mg(2+)</name>
        <dbReference type="ChEBI" id="CHEBI:18420"/>
    </cofactor>
</comment>
<gene>
    <name evidence="5" type="primary">LOC106160005</name>
</gene>
<dbReference type="InterPro" id="IPR050725">
    <property type="entry name" value="CysQ/Inositol_MonoPase"/>
</dbReference>
<dbReference type="OMA" id="ANIAWVC"/>
<dbReference type="InParanoid" id="A0A1S3I111"/>
<dbReference type="PANTHER" id="PTHR43028:SF3">
    <property type="entry name" value="INOSITOL POLYPHOSPHATE 1-PHOSPHATASE"/>
    <property type="match status" value="1"/>
</dbReference>
<dbReference type="SUPFAM" id="SSF56655">
    <property type="entry name" value="Carbohydrate phosphatase"/>
    <property type="match status" value="1"/>
</dbReference>
<dbReference type="InterPro" id="IPR000760">
    <property type="entry name" value="Inositol_monophosphatase-like"/>
</dbReference>
<reference evidence="5" key="1">
    <citation type="submission" date="2025-08" db="UniProtKB">
        <authorList>
            <consortium name="RefSeq"/>
        </authorList>
    </citation>
    <scope>IDENTIFICATION</scope>
    <source>
        <tissue evidence="5">Gonads</tissue>
    </source>
</reference>
<feature type="binding site" evidence="2">
    <location>
        <position position="159"/>
    </location>
    <ligand>
        <name>Mg(2+)</name>
        <dbReference type="ChEBI" id="CHEBI:18420"/>
        <label>1</label>
        <note>catalytic</note>
    </ligand>
</feature>
<feature type="binding site" evidence="2">
    <location>
        <position position="81"/>
    </location>
    <ligand>
        <name>Mg(2+)</name>
        <dbReference type="ChEBI" id="CHEBI:18420"/>
        <label>1</label>
        <note>catalytic</note>
    </ligand>
</feature>
<feature type="binding site" evidence="2">
    <location>
        <position position="158"/>
    </location>
    <ligand>
        <name>Mg(2+)</name>
        <dbReference type="ChEBI" id="CHEBI:18420"/>
        <label>1</label>
        <note>catalytic</note>
    </ligand>
</feature>